<dbReference type="EMBL" id="UYSL01004003">
    <property type="protein sequence ID" value="VDL66587.1"/>
    <property type="molecule type" value="Genomic_DNA"/>
</dbReference>
<evidence type="ECO:0000256" key="1">
    <source>
        <dbReference type="SAM" id="MobiDB-lite"/>
    </source>
</evidence>
<dbReference type="Proteomes" id="UP000271162">
    <property type="component" value="Unassembled WGS sequence"/>
</dbReference>
<reference evidence="2 3" key="2">
    <citation type="submission" date="2018-11" db="EMBL/GenBank/DDBJ databases">
        <authorList>
            <consortium name="Pathogen Informatics"/>
        </authorList>
    </citation>
    <scope>NUCLEOTIDE SEQUENCE [LARGE SCALE GENOMIC DNA]</scope>
</reference>
<sequence length="108" mass="11167">MPLQLLSKAQPPLNYRTNGAWDDGVGDAVGGTKAPPSKWRMASRIVCRERCAEIDDELNADGADSGPLDADDDANGGGSIGDGVGGKGTAIRGDTSTENNLIGRRNVV</sequence>
<evidence type="ECO:0000313" key="3">
    <source>
        <dbReference type="Proteomes" id="UP000271162"/>
    </source>
</evidence>
<feature type="region of interest" description="Disordered" evidence="1">
    <location>
        <begin position="58"/>
        <end position="108"/>
    </location>
</feature>
<proteinExistence type="predicted"/>
<name>A0A0N4XKE5_NIPBR</name>
<evidence type="ECO:0000313" key="4">
    <source>
        <dbReference type="WBParaSite" id="NBR_0000299701-mRNA-1"/>
    </source>
</evidence>
<dbReference type="WBParaSite" id="NBR_0000299701-mRNA-1">
    <property type="protein sequence ID" value="NBR_0000299701-mRNA-1"/>
    <property type="gene ID" value="NBR_0000299701"/>
</dbReference>
<feature type="region of interest" description="Disordered" evidence="1">
    <location>
        <begin position="1"/>
        <end position="37"/>
    </location>
</feature>
<accession>A0A0N4XKE5</accession>
<dbReference type="AlphaFoldDB" id="A0A0N4XKE5"/>
<feature type="compositionally biased region" description="Gly residues" evidence="1">
    <location>
        <begin position="75"/>
        <end position="88"/>
    </location>
</feature>
<organism evidence="4">
    <name type="scientific">Nippostrongylus brasiliensis</name>
    <name type="common">Rat hookworm</name>
    <dbReference type="NCBI Taxonomy" id="27835"/>
    <lineage>
        <taxon>Eukaryota</taxon>
        <taxon>Metazoa</taxon>
        <taxon>Ecdysozoa</taxon>
        <taxon>Nematoda</taxon>
        <taxon>Chromadorea</taxon>
        <taxon>Rhabditida</taxon>
        <taxon>Rhabditina</taxon>
        <taxon>Rhabditomorpha</taxon>
        <taxon>Strongyloidea</taxon>
        <taxon>Heligmosomidae</taxon>
        <taxon>Nippostrongylus</taxon>
    </lineage>
</organism>
<reference evidence="4" key="1">
    <citation type="submission" date="2017-02" db="UniProtKB">
        <authorList>
            <consortium name="WormBaseParasite"/>
        </authorList>
    </citation>
    <scope>IDENTIFICATION</scope>
</reference>
<protein>
    <submittedName>
        <fullName evidence="2 4">Uncharacterized protein</fullName>
    </submittedName>
</protein>
<gene>
    <name evidence="2" type="ORF">NBR_LOCUS2998</name>
</gene>
<keyword evidence="3" id="KW-1185">Reference proteome</keyword>
<evidence type="ECO:0000313" key="2">
    <source>
        <dbReference type="EMBL" id="VDL66587.1"/>
    </source>
</evidence>